<dbReference type="Pfam" id="PF13439">
    <property type="entry name" value="Glyco_transf_4"/>
    <property type="match status" value="1"/>
</dbReference>
<dbReference type="AlphaFoldDB" id="A9B4K9"/>
<name>A9B4K9_HERA2</name>
<dbReference type="STRING" id="316274.Haur_1530"/>
<organism evidence="4 5">
    <name type="scientific">Herpetosiphon aurantiacus (strain ATCC 23779 / DSM 785 / 114-95)</name>
    <dbReference type="NCBI Taxonomy" id="316274"/>
    <lineage>
        <taxon>Bacteria</taxon>
        <taxon>Bacillati</taxon>
        <taxon>Chloroflexota</taxon>
        <taxon>Chloroflexia</taxon>
        <taxon>Herpetosiphonales</taxon>
        <taxon>Herpetosiphonaceae</taxon>
        <taxon>Herpetosiphon</taxon>
    </lineage>
</organism>
<protein>
    <submittedName>
        <fullName evidence="4">Glycosyl transferase group 1</fullName>
    </submittedName>
</protein>
<evidence type="ECO:0000256" key="1">
    <source>
        <dbReference type="ARBA" id="ARBA00022679"/>
    </source>
</evidence>
<dbReference type="Proteomes" id="UP000000787">
    <property type="component" value="Chromosome"/>
</dbReference>
<dbReference type="FunFam" id="3.40.50.2000:FF:000119">
    <property type="entry name" value="Glycosyl transferase group 1"/>
    <property type="match status" value="1"/>
</dbReference>
<evidence type="ECO:0000313" key="4">
    <source>
        <dbReference type="EMBL" id="ABX04174.1"/>
    </source>
</evidence>
<dbReference type="CAZy" id="GT4">
    <property type="family name" value="Glycosyltransferase Family 4"/>
</dbReference>
<sequence>MLYSLDNRLFAGLEIEFMHFTINGHLLSFDSSFRQAGVSNHTRFLIENLAKLDHDNQYTLFVGPNVRQHLNLPANWEIVESRLPTIQPKYRIPWEQLIAPWLLAKRRVNLFHGLLNISPLLSPVPTIVTIHDLAFMDVTGSHRKANRRYLAAATRQGVRQAAHLFAVSEYTKAAMVDRLGLDPAKISIAYNAAGAQYHPRSTAEIHAWKQQKQLPEQFLLYLGTLEPRKNIPNLLRAYAKVKHEIGMPLLIGGGKGWNFDEIFSTYEQLQLHDSVSFLGYVPGEELPLWYNAATAFIYPSRYEGFGIPPLEAMASGTPVLTTNATSIPEVVGDAAIQVDPDNLEQMAQELVRIANDASLRDDLRERGLLRAQAFSWENLAKATLEVYRKVGGE</sequence>
<dbReference type="PANTHER" id="PTHR46401">
    <property type="entry name" value="GLYCOSYLTRANSFERASE WBBK-RELATED"/>
    <property type="match status" value="1"/>
</dbReference>
<evidence type="ECO:0000313" key="5">
    <source>
        <dbReference type="Proteomes" id="UP000000787"/>
    </source>
</evidence>
<feature type="domain" description="Glycosyltransferase subfamily 4-like N-terminal" evidence="3">
    <location>
        <begin position="37"/>
        <end position="192"/>
    </location>
</feature>
<dbReference type="EMBL" id="CP000875">
    <property type="protein sequence ID" value="ABX04174.1"/>
    <property type="molecule type" value="Genomic_DNA"/>
</dbReference>
<dbReference type="KEGG" id="hau:Haur_1530"/>
<dbReference type="SUPFAM" id="SSF53756">
    <property type="entry name" value="UDP-Glycosyltransferase/glycogen phosphorylase"/>
    <property type="match status" value="1"/>
</dbReference>
<accession>A9B4K9</accession>
<dbReference type="HOGENOM" id="CLU_009583_27_6_0"/>
<dbReference type="CDD" id="cd03809">
    <property type="entry name" value="GT4_MtfB-like"/>
    <property type="match status" value="1"/>
</dbReference>
<reference evidence="4 5" key="1">
    <citation type="journal article" date="2011" name="Stand. Genomic Sci.">
        <title>Complete genome sequence of the filamentous gliding predatory bacterium Herpetosiphon aurantiacus type strain (114-95(T)).</title>
        <authorList>
            <person name="Kiss H."/>
            <person name="Nett M."/>
            <person name="Domin N."/>
            <person name="Martin K."/>
            <person name="Maresca J.A."/>
            <person name="Copeland A."/>
            <person name="Lapidus A."/>
            <person name="Lucas S."/>
            <person name="Berry K.W."/>
            <person name="Glavina Del Rio T."/>
            <person name="Dalin E."/>
            <person name="Tice H."/>
            <person name="Pitluck S."/>
            <person name="Richardson P."/>
            <person name="Bruce D."/>
            <person name="Goodwin L."/>
            <person name="Han C."/>
            <person name="Detter J.C."/>
            <person name="Schmutz J."/>
            <person name="Brettin T."/>
            <person name="Land M."/>
            <person name="Hauser L."/>
            <person name="Kyrpides N.C."/>
            <person name="Ivanova N."/>
            <person name="Goker M."/>
            <person name="Woyke T."/>
            <person name="Klenk H.P."/>
            <person name="Bryant D.A."/>
        </authorList>
    </citation>
    <scope>NUCLEOTIDE SEQUENCE [LARGE SCALE GENOMIC DNA]</scope>
    <source>
        <strain evidence="5">ATCC 23779 / DSM 785 / 114-95</strain>
    </source>
</reference>
<evidence type="ECO:0000259" key="2">
    <source>
        <dbReference type="Pfam" id="PF00534"/>
    </source>
</evidence>
<feature type="domain" description="Glycosyl transferase family 1" evidence="2">
    <location>
        <begin position="207"/>
        <end position="367"/>
    </location>
</feature>
<dbReference type="InterPro" id="IPR001296">
    <property type="entry name" value="Glyco_trans_1"/>
</dbReference>
<keyword evidence="5" id="KW-1185">Reference proteome</keyword>
<dbReference type="eggNOG" id="COG0438">
    <property type="taxonomic scope" value="Bacteria"/>
</dbReference>
<dbReference type="Pfam" id="PF00534">
    <property type="entry name" value="Glycos_transf_1"/>
    <property type="match status" value="1"/>
</dbReference>
<dbReference type="Gene3D" id="3.40.50.2000">
    <property type="entry name" value="Glycogen Phosphorylase B"/>
    <property type="match status" value="2"/>
</dbReference>
<dbReference type="InterPro" id="IPR028098">
    <property type="entry name" value="Glyco_trans_4-like_N"/>
</dbReference>
<dbReference type="GO" id="GO:0016757">
    <property type="term" value="F:glycosyltransferase activity"/>
    <property type="evidence" value="ECO:0007669"/>
    <property type="project" value="InterPro"/>
</dbReference>
<keyword evidence="1 4" id="KW-0808">Transferase</keyword>
<dbReference type="PANTHER" id="PTHR46401:SF2">
    <property type="entry name" value="GLYCOSYLTRANSFERASE WBBK-RELATED"/>
    <property type="match status" value="1"/>
</dbReference>
<dbReference type="GO" id="GO:0009103">
    <property type="term" value="P:lipopolysaccharide biosynthetic process"/>
    <property type="evidence" value="ECO:0007669"/>
    <property type="project" value="TreeGrafter"/>
</dbReference>
<evidence type="ECO:0000259" key="3">
    <source>
        <dbReference type="Pfam" id="PF13439"/>
    </source>
</evidence>
<proteinExistence type="predicted"/>
<dbReference type="BioCyc" id="HAUR316274:GHYA-1554-MONOMER"/>
<dbReference type="InParanoid" id="A9B4K9"/>
<gene>
    <name evidence="4" type="ordered locus">Haur_1530</name>
</gene>